<protein>
    <submittedName>
        <fullName evidence="3">CocE/NonD family hydrolase</fullName>
    </submittedName>
</protein>
<dbReference type="NCBIfam" id="TIGR00976">
    <property type="entry name" value="CocE_NonD"/>
    <property type="match status" value="1"/>
</dbReference>
<accession>A0ABP7BQ21</accession>
<dbReference type="InterPro" id="IPR013736">
    <property type="entry name" value="Xaa-Pro_dipept_C"/>
</dbReference>
<evidence type="ECO:0000313" key="3">
    <source>
        <dbReference type="EMBL" id="GAA3666965.1"/>
    </source>
</evidence>
<dbReference type="Pfam" id="PF08530">
    <property type="entry name" value="PepX_C"/>
    <property type="match status" value="1"/>
</dbReference>
<dbReference type="EMBL" id="BAABEO010000002">
    <property type="protein sequence ID" value="GAA3666965.1"/>
    <property type="molecule type" value="Genomic_DNA"/>
</dbReference>
<sequence length="590" mass="64451">MPIDEIRLQTNVPATMRDGTVLRADVYYPSSSEPVPVIVMRHPYSKSRTPTLRDVDIVKVVQSGYILVFQDVRGRFASDGSFEPSLHEEEDGTDTVRWAAQLPGSDGRVGMWGSSYGAETQWSAALGGPDELLSLVSINPPSHSQFNGFLMRRGVHEFGSRLNWAHGSIALEELRRANEGTDLKELVREYAVSQEKFDTQEIYGLLPFSKIHEEEEGFLSLASRTFGEPADADWRHVSRTHDRYGEIKPRAFIVGGWFDCFLGSTLSQYEGMRSAATAAGKPVPHLLIGPWSHRESGDRLGDLSFGPMAKAALPGQDEALTGQIIRWFDATLKGIGAPLEALPPVRVFLMGTNRWLGFESFPPAEATTQSWFLGAGATLGTVPAALEEHVSYDYDPRDPAPTVGGPILMAPAFRVGPVAQNELYDREDVVSFTSAPLADPLHVIGSVQAVLHAATSAVDTDFVVTLCDVYPDGRSILIADGIVRVSERNSYTDDGVFRPGARSLVEPDEDLELRVDLLATAHTFGTGHRIRVDVTSSNFPRWDVNLNTGASFYDSDTSVVARQTLKFGGLHKSRIELPVVPGATVAEASI</sequence>
<evidence type="ECO:0000256" key="1">
    <source>
        <dbReference type="ARBA" id="ARBA00022801"/>
    </source>
</evidence>
<dbReference type="InterPro" id="IPR000383">
    <property type="entry name" value="Xaa-Pro-like_dom"/>
</dbReference>
<evidence type="ECO:0000259" key="2">
    <source>
        <dbReference type="SMART" id="SM00939"/>
    </source>
</evidence>
<comment type="caution">
    <text evidence="3">The sequence shown here is derived from an EMBL/GenBank/DDBJ whole genome shotgun (WGS) entry which is preliminary data.</text>
</comment>
<keyword evidence="1 3" id="KW-0378">Hydrolase</keyword>
<dbReference type="SMART" id="SM00939">
    <property type="entry name" value="PepX_C"/>
    <property type="match status" value="1"/>
</dbReference>
<dbReference type="Proteomes" id="UP001500752">
    <property type="component" value="Unassembled WGS sequence"/>
</dbReference>
<dbReference type="Pfam" id="PF02129">
    <property type="entry name" value="Peptidase_S15"/>
    <property type="match status" value="1"/>
</dbReference>
<dbReference type="Gene3D" id="2.60.120.260">
    <property type="entry name" value="Galactose-binding domain-like"/>
    <property type="match status" value="1"/>
</dbReference>
<dbReference type="InterPro" id="IPR005674">
    <property type="entry name" value="CocE/Ser_esterase"/>
</dbReference>
<organism evidence="3 4">
    <name type="scientific">Arthrobacter ginkgonis</name>
    <dbReference type="NCBI Taxonomy" id="1630594"/>
    <lineage>
        <taxon>Bacteria</taxon>
        <taxon>Bacillati</taxon>
        <taxon>Actinomycetota</taxon>
        <taxon>Actinomycetes</taxon>
        <taxon>Micrococcales</taxon>
        <taxon>Micrococcaceae</taxon>
        <taxon>Arthrobacter</taxon>
    </lineage>
</organism>
<dbReference type="Gene3D" id="1.10.3020.10">
    <property type="entry name" value="alpha-amino acid ester hydrolase ( Helical cap domain)"/>
    <property type="match status" value="1"/>
</dbReference>
<dbReference type="Gene3D" id="3.40.50.1820">
    <property type="entry name" value="alpha/beta hydrolase"/>
    <property type="match status" value="1"/>
</dbReference>
<dbReference type="GO" id="GO:0016787">
    <property type="term" value="F:hydrolase activity"/>
    <property type="evidence" value="ECO:0007669"/>
    <property type="project" value="UniProtKB-KW"/>
</dbReference>
<name>A0ABP7BQ21_9MICC</name>
<dbReference type="InterPro" id="IPR008979">
    <property type="entry name" value="Galactose-bd-like_sf"/>
</dbReference>
<proteinExistence type="predicted"/>
<dbReference type="SUPFAM" id="SSF53474">
    <property type="entry name" value="alpha/beta-Hydrolases"/>
    <property type="match status" value="1"/>
</dbReference>
<feature type="domain" description="Xaa-Pro dipeptidyl-peptidase C-terminal" evidence="2">
    <location>
        <begin position="325"/>
        <end position="576"/>
    </location>
</feature>
<dbReference type="SUPFAM" id="SSF49785">
    <property type="entry name" value="Galactose-binding domain-like"/>
    <property type="match status" value="1"/>
</dbReference>
<reference evidence="4" key="1">
    <citation type="journal article" date="2019" name="Int. J. Syst. Evol. Microbiol.">
        <title>The Global Catalogue of Microorganisms (GCM) 10K type strain sequencing project: providing services to taxonomists for standard genome sequencing and annotation.</title>
        <authorList>
            <consortium name="The Broad Institute Genomics Platform"/>
            <consortium name="The Broad Institute Genome Sequencing Center for Infectious Disease"/>
            <person name="Wu L."/>
            <person name="Ma J."/>
        </authorList>
    </citation>
    <scope>NUCLEOTIDE SEQUENCE [LARGE SCALE GENOMIC DNA]</scope>
    <source>
        <strain evidence="4">JCM 30742</strain>
    </source>
</reference>
<gene>
    <name evidence="3" type="ORF">GCM10023081_02240</name>
</gene>
<keyword evidence="4" id="KW-1185">Reference proteome</keyword>
<dbReference type="RefSeq" id="WP_345147825.1">
    <property type="nucleotide sequence ID" value="NZ_BAABEO010000002.1"/>
</dbReference>
<dbReference type="InterPro" id="IPR029058">
    <property type="entry name" value="AB_hydrolase_fold"/>
</dbReference>
<evidence type="ECO:0000313" key="4">
    <source>
        <dbReference type="Proteomes" id="UP001500752"/>
    </source>
</evidence>